<dbReference type="GO" id="GO:0005829">
    <property type="term" value="C:cytosol"/>
    <property type="evidence" value="ECO:0007669"/>
    <property type="project" value="TreeGrafter"/>
</dbReference>
<keyword evidence="4" id="KW-1005">Bacterial flagellum biogenesis</keyword>
<dbReference type="PANTHER" id="PTHR34982">
    <property type="entry name" value="YOP PROTEINS TRANSLOCATION PROTEIN L"/>
    <property type="match status" value="1"/>
</dbReference>
<dbReference type="AlphaFoldDB" id="A0A3B1DEF9"/>
<sequence length="106" mass="11528">VEVQLREVLSLVAAPATLIVRIHPDDEELVRDVVPRLREKFVGGIHMRLQTDSTVSRGSCAVRTLGGSSIDATVETQLDRIVRDLLPDREAEQGAEREADGVGGDV</sequence>
<evidence type="ECO:0000259" key="7">
    <source>
        <dbReference type="Pfam" id="PF02108"/>
    </source>
</evidence>
<evidence type="ECO:0000256" key="5">
    <source>
        <dbReference type="ARBA" id="ARBA00022927"/>
    </source>
</evidence>
<evidence type="ECO:0000256" key="1">
    <source>
        <dbReference type="ARBA" id="ARBA00003041"/>
    </source>
</evidence>
<name>A0A3B1DEF9_9ZZZZ</name>
<reference evidence="8" key="1">
    <citation type="submission" date="2018-06" db="EMBL/GenBank/DDBJ databases">
        <authorList>
            <person name="Zhirakovskaya E."/>
        </authorList>
    </citation>
    <scope>NUCLEOTIDE SEQUENCE</scope>
</reference>
<organism evidence="8">
    <name type="scientific">hydrothermal vent metagenome</name>
    <dbReference type="NCBI Taxonomy" id="652676"/>
    <lineage>
        <taxon>unclassified sequences</taxon>
        <taxon>metagenomes</taxon>
        <taxon>ecological metagenomes</taxon>
    </lineage>
</organism>
<feature type="domain" description="Flagellar assembly protein FliH/Type III secretion system HrpE" evidence="7">
    <location>
        <begin position="5"/>
        <end position="81"/>
    </location>
</feature>
<comment type="function">
    <text evidence="1">Needed for flagellar regrowth and assembly.</text>
</comment>
<dbReference type="GO" id="GO:0044781">
    <property type="term" value="P:bacterial-type flagellum organization"/>
    <property type="evidence" value="ECO:0007669"/>
    <property type="project" value="UniProtKB-KW"/>
</dbReference>
<dbReference type="PANTHER" id="PTHR34982:SF1">
    <property type="entry name" value="FLAGELLAR ASSEMBLY PROTEIN FLIH"/>
    <property type="match status" value="1"/>
</dbReference>
<evidence type="ECO:0000256" key="2">
    <source>
        <dbReference type="ARBA" id="ARBA00006602"/>
    </source>
</evidence>
<keyword evidence="5" id="KW-0653">Protein transport</keyword>
<dbReference type="InterPro" id="IPR051472">
    <property type="entry name" value="T3SS_Stator/FliH"/>
</dbReference>
<feature type="non-terminal residue" evidence="8">
    <location>
        <position position="1"/>
    </location>
</feature>
<proteinExistence type="inferred from homology"/>
<accession>A0A3B1DEF9</accession>
<gene>
    <name evidence="8" type="ORF">MNBD_PLANCTO03-416</name>
</gene>
<dbReference type="Pfam" id="PF02108">
    <property type="entry name" value="FliH"/>
    <property type="match status" value="1"/>
</dbReference>
<dbReference type="EMBL" id="UOGK01000504">
    <property type="protein sequence ID" value="VAX41206.1"/>
    <property type="molecule type" value="Genomic_DNA"/>
</dbReference>
<evidence type="ECO:0000256" key="6">
    <source>
        <dbReference type="ARBA" id="ARBA00023225"/>
    </source>
</evidence>
<evidence type="ECO:0000313" key="8">
    <source>
        <dbReference type="EMBL" id="VAX41206.1"/>
    </source>
</evidence>
<evidence type="ECO:0000256" key="3">
    <source>
        <dbReference type="ARBA" id="ARBA00022448"/>
    </source>
</evidence>
<comment type="similarity">
    <text evidence="2">Belongs to the FliH family.</text>
</comment>
<protein>
    <recommendedName>
        <fullName evidence="7">Flagellar assembly protein FliH/Type III secretion system HrpE domain-containing protein</fullName>
    </recommendedName>
</protein>
<dbReference type="GO" id="GO:0015031">
    <property type="term" value="P:protein transport"/>
    <property type="evidence" value="ECO:0007669"/>
    <property type="project" value="UniProtKB-KW"/>
</dbReference>
<keyword evidence="6" id="KW-1006">Bacterial flagellum protein export</keyword>
<keyword evidence="3" id="KW-0813">Transport</keyword>
<evidence type="ECO:0000256" key="4">
    <source>
        <dbReference type="ARBA" id="ARBA00022795"/>
    </source>
</evidence>
<dbReference type="InterPro" id="IPR018035">
    <property type="entry name" value="Flagellar_FliH/T3SS_HrpE"/>
</dbReference>